<gene>
    <name evidence="1" type="ORF">DAI13_07290</name>
</gene>
<evidence type="ECO:0000313" key="1">
    <source>
        <dbReference type="EMBL" id="PTN77556.1"/>
    </source>
</evidence>
<dbReference type="Proteomes" id="UP000244140">
    <property type="component" value="Unassembled WGS sequence"/>
</dbReference>
<accession>A0A855UHN5</accession>
<protein>
    <submittedName>
        <fullName evidence="1">Uncharacterized protein</fullName>
    </submittedName>
</protein>
<dbReference type="RefSeq" id="WP_002386724.1">
    <property type="nucleotide sequence ID" value="NZ_CP075604.2"/>
</dbReference>
<evidence type="ECO:0000313" key="2">
    <source>
        <dbReference type="Proteomes" id="UP000244140"/>
    </source>
</evidence>
<reference evidence="1 2" key="1">
    <citation type="submission" date="2018-04" db="EMBL/GenBank/DDBJ databases">
        <authorList>
            <person name="Van Tyne D."/>
        </authorList>
    </citation>
    <scope>NUCLEOTIDE SEQUENCE [LARGE SCALE GENOMIC DNA]</scope>
    <source>
        <strain evidence="1 2">B2535</strain>
    </source>
</reference>
<dbReference type="EMBL" id="PZZH01000001">
    <property type="protein sequence ID" value="PTN77556.1"/>
    <property type="molecule type" value="Genomic_DNA"/>
</dbReference>
<sequence>MSYPNFQKESSTCANCGNALFNDGEFTNQSYLTIRDNFMIVNFFQFEDGTDNMFCDANCLASFLSAEEVEILESE</sequence>
<comment type="caution">
    <text evidence="1">The sequence shown here is derived from an EMBL/GenBank/DDBJ whole genome shotgun (WGS) entry which is preliminary data.</text>
</comment>
<dbReference type="AlphaFoldDB" id="A0A855UHN5"/>
<name>A0A855UHN5_ENTFL</name>
<organism evidence="1 2">
    <name type="scientific">Enterococcus faecalis</name>
    <name type="common">Streptococcus faecalis</name>
    <dbReference type="NCBI Taxonomy" id="1351"/>
    <lineage>
        <taxon>Bacteria</taxon>
        <taxon>Bacillati</taxon>
        <taxon>Bacillota</taxon>
        <taxon>Bacilli</taxon>
        <taxon>Lactobacillales</taxon>
        <taxon>Enterococcaceae</taxon>
        <taxon>Enterococcus</taxon>
    </lineage>
</organism>
<proteinExistence type="predicted"/>